<evidence type="ECO:0000256" key="6">
    <source>
        <dbReference type="ARBA" id="ARBA00022982"/>
    </source>
</evidence>
<keyword evidence="6 9" id="KW-0249">Electron transport</keyword>
<comment type="subunit">
    <text evidence="9">The complex is composed of six subunits: RnfA, RnfB, RnfC, RnfD, RnfE and RnfG.</text>
</comment>
<dbReference type="InterPro" id="IPR011293">
    <property type="entry name" value="Ion_transpt_RnfA/RsxA"/>
</dbReference>
<keyword evidence="4 9" id="KW-0812">Transmembrane</keyword>
<dbReference type="KEGG" id="gai:IMCC3135_01535"/>
<keyword evidence="2 9" id="KW-0813">Transport</keyword>
<evidence type="ECO:0000256" key="5">
    <source>
        <dbReference type="ARBA" id="ARBA00022967"/>
    </source>
</evidence>
<dbReference type="InterPro" id="IPR050133">
    <property type="entry name" value="NqrDE/RnfAE_oxidrdctase"/>
</dbReference>
<dbReference type="OrthoDB" id="9803631at2"/>
<reference evidence="10 11" key="1">
    <citation type="submission" date="2016-12" db="EMBL/GenBank/DDBJ databases">
        <authorList>
            <person name="Song W.-J."/>
            <person name="Kurnit D.M."/>
        </authorList>
    </citation>
    <scope>NUCLEOTIDE SEQUENCE [LARGE SCALE GENOMIC DNA]</scope>
    <source>
        <strain evidence="10 11">IMCC3135</strain>
    </source>
</reference>
<comment type="function">
    <text evidence="9">Part of a membrane-bound complex that couples electron transfer with translocation of ions across the membrane.</text>
</comment>
<organism evidence="10 11">
    <name type="scientific">Granulosicoccus antarcticus IMCC3135</name>
    <dbReference type="NCBI Taxonomy" id="1192854"/>
    <lineage>
        <taxon>Bacteria</taxon>
        <taxon>Pseudomonadati</taxon>
        <taxon>Pseudomonadota</taxon>
        <taxon>Gammaproteobacteria</taxon>
        <taxon>Chromatiales</taxon>
        <taxon>Granulosicoccaceae</taxon>
        <taxon>Granulosicoccus</taxon>
    </lineage>
</organism>
<evidence type="ECO:0000313" key="11">
    <source>
        <dbReference type="Proteomes" id="UP000250079"/>
    </source>
</evidence>
<gene>
    <name evidence="10" type="primary">rsxA</name>
    <name evidence="9" type="synonym">rnfA</name>
    <name evidence="10" type="ORF">IMCC3135_01535</name>
</gene>
<keyword evidence="9" id="KW-1003">Cell membrane</keyword>
<keyword evidence="5 9" id="KW-1278">Translocase</keyword>
<dbReference type="EC" id="7.-.-.-" evidence="9"/>
<dbReference type="GO" id="GO:0022900">
    <property type="term" value="P:electron transport chain"/>
    <property type="evidence" value="ECO:0007669"/>
    <property type="project" value="UniProtKB-UniRule"/>
</dbReference>
<dbReference type="AlphaFoldDB" id="A0A2Z2NGL8"/>
<proteinExistence type="inferred from homology"/>
<dbReference type="PANTHER" id="PTHR30335">
    <property type="entry name" value="INTEGRAL MEMBRANE PROTEIN OF SOXR-REDUCING COMPLEX"/>
    <property type="match status" value="1"/>
</dbReference>
<feature type="transmembrane region" description="Helical" evidence="9">
    <location>
        <begin position="130"/>
        <end position="151"/>
    </location>
</feature>
<dbReference type="Pfam" id="PF02508">
    <property type="entry name" value="Rnf-Nqr"/>
    <property type="match status" value="1"/>
</dbReference>
<dbReference type="GO" id="GO:0005886">
    <property type="term" value="C:plasma membrane"/>
    <property type="evidence" value="ECO:0007669"/>
    <property type="project" value="UniProtKB-SubCell"/>
</dbReference>
<feature type="transmembrane region" description="Helical" evidence="9">
    <location>
        <begin position="171"/>
        <end position="190"/>
    </location>
</feature>
<protein>
    <recommendedName>
        <fullName evidence="9">Ion-translocating oxidoreductase complex subunit A</fullName>
        <ecNumber evidence="9">7.-.-.-</ecNumber>
    </recommendedName>
    <alternativeName>
        <fullName evidence="9">Rnf electron transport complex subunit A</fullName>
    </alternativeName>
</protein>
<evidence type="ECO:0000256" key="3">
    <source>
        <dbReference type="ARBA" id="ARBA00022519"/>
    </source>
</evidence>
<dbReference type="HAMAP" id="MF_00459">
    <property type="entry name" value="RsxA_RnfA"/>
    <property type="match status" value="1"/>
</dbReference>
<dbReference type="Proteomes" id="UP000250079">
    <property type="component" value="Chromosome"/>
</dbReference>
<dbReference type="InterPro" id="IPR003667">
    <property type="entry name" value="NqrDE/RnfAE"/>
</dbReference>
<evidence type="ECO:0000256" key="7">
    <source>
        <dbReference type="ARBA" id="ARBA00022989"/>
    </source>
</evidence>
<dbReference type="NCBIfam" id="NF003481">
    <property type="entry name" value="PRK05151.1"/>
    <property type="match status" value="1"/>
</dbReference>
<keyword evidence="8 9" id="KW-0472">Membrane</keyword>
<dbReference type="PIRSF" id="PIRSF006102">
    <property type="entry name" value="NQR_DE"/>
    <property type="match status" value="1"/>
</dbReference>
<evidence type="ECO:0000256" key="4">
    <source>
        <dbReference type="ARBA" id="ARBA00022692"/>
    </source>
</evidence>
<evidence type="ECO:0000313" key="10">
    <source>
        <dbReference type="EMBL" id="ASJ70426.1"/>
    </source>
</evidence>
<comment type="similarity">
    <text evidence="9">Belongs to the NqrDE/RnfAE family.</text>
</comment>
<keyword evidence="11" id="KW-1185">Reference proteome</keyword>
<dbReference type="NCBIfam" id="TIGR01943">
    <property type="entry name" value="rnfA"/>
    <property type="match status" value="1"/>
</dbReference>
<evidence type="ECO:0000256" key="8">
    <source>
        <dbReference type="ARBA" id="ARBA00023136"/>
    </source>
</evidence>
<name>A0A2Z2NGL8_9GAMM</name>
<feature type="transmembrane region" description="Helical" evidence="9">
    <location>
        <begin position="6"/>
        <end position="26"/>
    </location>
</feature>
<evidence type="ECO:0000256" key="9">
    <source>
        <dbReference type="HAMAP-Rule" id="MF_00459"/>
    </source>
</evidence>
<feature type="transmembrane region" description="Helical" evidence="9">
    <location>
        <begin position="71"/>
        <end position="92"/>
    </location>
</feature>
<dbReference type="RefSeq" id="WP_088915974.1">
    <property type="nucleotide sequence ID" value="NZ_CP018632.1"/>
</dbReference>
<keyword evidence="7 9" id="KW-1133">Transmembrane helix</keyword>
<dbReference type="PANTHER" id="PTHR30335:SF0">
    <property type="entry name" value="ION-TRANSLOCATING OXIDOREDUCTASE COMPLEX SUBUNIT A"/>
    <property type="match status" value="1"/>
</dbReference>
<sequence>MREIALILLGTVLVNNFVLVQFLGLCPFMGVSKRLDSALGMGIATTFVLTLSAALSYLVNQWLLIPFELEYLRTLSFILVIAVVVQFTEIVIRRQSPLLHRILGIYLPLITTNCAVLGVALLSVNKHHDLLQAMLYGFGAAVGFTLVLILFSVLRERIELADVPGPFKGSAAALMTAGIMSLAFMGFSGLA</sequence>
<evidence type="ECO:0000256" key="1">
    <source>
        <dbReference type="ARBA" id="ARBA00004127"/>
    </source>
</evidence>
<comment type="subcellular location">
    <subcellularLocation>
        <location evidence="9">Cell inner membrane</location>
        <topology evidence="9">Multi-pass membrane protein</topology>
    </subcellularLocation>
    <subcellularLocation>
        <location evidence="1">Endomembrane system</location>
        <topology evidence="1">Multi-pass membrane protein</topology>
    </subcellularLocation>
</comment>
<feature type="transmembrane region" description="Helical" evidence="9">
    <location>
        <begin position="38"/>
        <end position="59"/>
    </location>
</feature>
<dbReference type="GO" id="GO:0012505">
    <property type="term" value="C:endomembrane system"/>
    <property type="evidence" value="ECO:0007669"/>
    <property type="project" value="UniProtKB-SubCell"/>
</dbReference>
<dbReference type="EMBL" id="CP018632">
    <property type="protein sequence ID" value="ASJ70426.1"/>
    <property type="molecule type" value="Genomic_DNA"/>
</dbReference>
<keyword evidence="3 9" id="KW-0997">Cell inner membrane</keyword>
<accession>A0A2Z2NGL8</accession>
<feature type="transmembrane region" description="Helical" evidence="9">
    <location>
        <begin position="104"/>
        <end position="124"/>
    </location>
</feature>
<evidence type="ECO:0000256" key="2">
    <source>
        <dbReference type="ARBA" id="ARBA00022448"/>
    </source>
</evidence>